<reference evidence="2" key="1">
    <citation type="journal article" date="2019" name="Int. J. Syst. Evol. Microbiol.">
        <title>The Global Catalogue of Microorganisms (GCM) 10K type strain sequencing project: providing services to taxonomists for standard genome sequencing and annotation.</title>
        <authorList>
            <consortium name="The Broad Institute Genomics Platform"/>
            <consortium name="The Broad Institute Genome Sequencing Center for Infectious Disease"/>
            <person name="Wu L."/>
            <person name="Ma J."/>
        </authorList>
    </citation>
    <scope>NUCLEOTIDE SEQUENCE [LARGE SCALE GENOMIC DNA]</scope>
    <source>
        <strain evidence="2">JCM 4147</strain>
    </source>
</reference>
<accession>A0ABW1GJ01</accession>
<feature type="non-terminal residue" evidence="1">
    <location>
        <position position="1"/>
    </location>
</feature>
<proteinExistence type="predicted"/>
<gene>
    <name evidence="1" type="ORF">ACFP1B_15470</name>
</gene>
<organism evidence="1 2">
    <name type="scientific">Streptomyces pulveraceus</name>
    <dbReference type="NCBI Taxonomy" id="68258"/>
    <lineage>
        <taxon>Bacteria</taxon>
        <taxon>Bacillati</taxon>
        <taxon>Actinomycetota</taxon>
        <taxon>Actinomycetes</taxon>
        <taxon>Kitasatosporales</taxon>
        <taxon>Streptomycetaceae</taxon>
        <taxon>Streptomyces</taxon>
    </lineage>
</organism>
<sequence>NTKETGGNPMSVMEITDLDTLIDELDERITSSDLPAVEASDSLLCATVLICGGSTICGSAINC</sequence>
<evidence type="ECO:0000313" key="2">
    <source>
        <dbReference type="Proteomes" id="UP001596200"/>
    </source>
</evidence>
<dbReference type="RefSeq" id="WP_386420241.1">
    <property type="nucleotide sequence ID" value="NZ_JBHSPU010000015.1"/>
</dbReference>
<comment type="caution">
    <text evidence="1">The sequence shown here is derived from an EMBL/GenBank/DDBJ whole genome shotgun (WGS) entry which is preliminary data.</text>
</comment>
<dbReference type="Proteomes" id="UP001596200">
    <property type="component" value="Unassembled WGS sequence"/>
</dbReference>
<dbReference type="EMBL" id="JBHSPU010000015">
    <property type="protein sequence ID" value="MFC5914810.1"/>
    <property type="molecule type" value="Genomic_DNA"/>
</dbReference>
<keyword evidence="2" id="KW-1185">Reference proteome</keyword>
<evidence type="ECO:0000313" key="1">
    <source>
        <dbReference type="EMBL" id="MFC5914810.1"/>
    </source>
</evidence>
<evidence type="ECO:0008006" key="3">
    <source>
        <dbReference type="Google" id="ProtNLM"/>
    </source>
</evidence>
<protein>
    <recommendedName>
        <fullName evidence="3">Lantibiotic</fullName>
    </recommendedName>
</protein>
<name>A0ABW1GJ01_9ACTN</name>